<evidence type="ECO:0000256" key="1">
    <source>
        <dbReference type="SAM" id="Coils"/>
    </source>
</evidence>
<dbReference type="EMBL" id="MFQZ01000004">
    <property type="protein sequence ID" value="OGH88283.1"/>
    <property type="molecule type" value="Genomic_DNA"/>
</dbReference>
<evidence type="ECO:0000313" key="3">
    <source>
        <dbReference type="Proteomes" id="UP000177907"/>
    </source>
</evidence>
<reference evidence="2 3" key="1">
    <citation type="journal article" date="2016" name="Nat. Commun.">
        <title>Thousands of microbial genomes shed light on interconnected biogeochemical processes in an aquifer system.</title>
        <authorList>
            <person name="Anantharaman K."/>
            <person name="Brown C.T."/>
            <person name="Hug L.A."/>
            <person name="Sharon I."/>
            <person name="Castelle C.J."/>
            <person name="Probst A.J."/>
            <person name="Thomas B.C."/>
            <person name="Singh A."/>
            <person name="Wilkins M.J."/>
            <person name="Karaoz U."/>
            <person name="Brodie E.L."/>
            <person name="Williams K.H."/>
            <person name="Hubbard S.S."/>
            <person name="Banfield J.F."/>
        </authorList>
    </citation>
    <scope>NUCLEOTIDE SEQUENCE [LARGE SCALE GENOMIC DNA]</scope>
</reference>
<protein>
    <submittedName>
        <fullName evidence="2">Uncharacterized protein</fullName>
    </submittedName>
</protein>
<feature type="coiled-coil region" evidence="1">
    <location>
        <begin position="31"/>
        <end position="108"/>
    </location>
</feature>
<gene>
    <name evidence="2" type="ORF">A3J93_02065</name>
</gene>
<evidence type="ECO:0000313" key="2">
    <source>
        <dbReference type="EMBL" id="OGH88283.1"/>
    </source>
</evidence>
<accession>A0A1F6NX43</accession>
<name>A0A1F6NX43_9BACT</name>
<keyword evidence="1" id="KW-0175">Coiled coil</keyword>
<proteinExistence type="predicted"/>
<comment type="caution">
    <text evidence="2">The sequence shown here is derived from an EMBL/GenBank/DDBJ whole genome shotgun (WGS) entry which is preliminary data.</text>
</comment>
<organism evidence="2 3">
    <name type="scientific">Candidatus Magasanikbacteria bacterium RIFOXYC2_FULL_42_28</name>
    <dbReference type="NCBI Taxonomy" id="1798704"/>
    <lineage>
        <taxon>Bacteria</taxon>
        <taxon>Candidatus Magasanikiibacteriota</taxon>
    </lineage>
</organism>
<dbReference type="AlphaFoldDB" id="A0A1F6NX43"/>
<dbReference type="STRING" id="1798704.A3J93_02065"/>
<sequence>MTAKKEVSNNEILEAMELFAKSVDRRFDELKGELSAEIKSVKGELSEFKSEMASALAYIHSELKLINRQLDQLEQRIIGDEDAAAKDILELRKRVDFLERQVKQLQVA</sequence>
<dbReference type="Proteomes" id="UP000177907">
    <property type="component" value="Unassembled WGS sequence"/>
</dbReference>